<organism evidence="2 3">
    <name type="scientific">Saccoglossus kowalevskii</name>
    <name type="common">Acorn worm</name>
    <dbReference type="NCBI Taxonomy" id="10224"/>
    <lineage>
        <taxon>Eukaryota</taxon>
        <taxon>Metazoa</taxon>
        <taxon>Hemichordata</taxon>
        <taxon>Enteropneusta</taxon>
        <taxon>Harrimaniidae</taxon>
        <taxon>Saccoglossus</taxon>
    </lineage>
</organism>
<dbReference type="Pfam" id="PF03765">
    <property type="entry name" value="CRAL_TRIO_N"/>
    <property type="match status" value="1"/>
</dbReference>
<dbReference type="PROSITE" id="PS50191">
    <property type="entry name" value="CRAL_TRIO"/>
    <property type="match status" value="1"/>
</dbReference>
<proteinExistence type="predicted"/>
<feature type="domain" description="CRAL-TRIO" evidence="1">
    <location>
        <begin position="95"/>
        <end position="260"/>
    </location>
</feature>
<gene>
    <name evidence="3" type="primary">LOC100369446</name>
</gene>
<dbReference type="SUPFAM" id="SSF52087">
    <property type="entry name" value="CRAL/TRIO domain"/>
    <property type="match status" value="1"/>
</dbReference>
<dbReference type="SMART" id="SM01100">
    <property type="entry name" value="CRAL_TRIO_N"/>
    <property type="match status" value="1"/>
</dbReference>
<dbReference type="RefSeq" id="XP_002730376.1">
    <property type="nucleotide sequence ID" value="XM_002730330.2"/>
</dbReference>
<dbReference type="PRINTS" id="PR00180">
    <property type="entry name" value="CRETINALDHBP"/>
</dbReference>
<dbReference type="Pfam" id="PF00650">
    <property type="entry name" value="CRAL_TRIO"/>
    <property type="match status" value="1"/>
</dbReference>
<evidence type="ECO:0000313" key="2">
    <source>
        <dbReference type="Proteomes" id="UP000694865"/>
    </source>
</evidence>
<protein>
    <submittedName>
        <fullName evidence="3">Alpha-tocopherol transfer protein-like</fullName>
    </submittedName>
</protein>
<dbReference type="Gene3D" id="1.20.5.1200">
    <property type="entry name" value="Alpha-tocopherol transfer"/>
    <property type="match status" value="1"/>
</dbReference>
<dbReference type="Proteomes" id="UP000694865">
    <property type="component" value="Unplaced"/>
</dbReference>
<sequence>MDPSIRRPYVCTLSPKTLEKAKRELNEDPDTRDAKIDELRAKFKKERPEIKLPPEDAFFVRYLRNKKYDVDRAFKMIVNYYEVRRKYPELYNNCRPSAYKQLYELGIQGILPKRDNQGRLVSIGKMSLWDPDRFDYDFLMAGYLLSMEKMIQDEETQVNGIVVVGDYEGLKMKHVLKLGPTQAKKQMDCIMNAIPIRFKAAHYIRQPDIFETMFSIFRPFMSAKLIKRLHFHGQEYGTLHDYVPSSILPPEFGGQFMDFNCNEWYENLMKCDAEFEYMDQFGIPKASDVLGGTAQGVDASGGIAGSFKKLSVD</sequence>
<dbReference type="InterPro" id="IPR036865">
    <property type="entry name" value="CRAL-TRIO_dom_sf"/>
</dbReference>
<dbReference type="GeneID" id="100369446"/>
<dbReference type="Gene3D" id="3.40.525.10">
    <property type="entry name" value="CRAL-TRIO lipid binding domain"/>
    <property type="match status" value="1"/>
</dbReference>
<dbReference type="PANTHER" id="PTHR10174">
    <property type="entry name" value="ALPHA-TOCOPHEROL TRANSFER PROTEIN-RELATED"/>
    <property type="match status" value="1"/>
</dbReference>
<evidence type="ECO:0000259" key="1">
    <source>
        <dbReference type="PROSITE" id="PS50191"/>
    </source>
</evidence>
<dbReference type="InterPro" id="IPR001251">
    <property type="entry name" value="CRAL-TRIO_dom"/>
</dbReference>
<dbReference type="CDD" id="cd00170">
    <property type="entry name" value="SEC14"/>
    <property type="match status" value="1"/>
</dbReference>
<dbReference type="Gene3D" id="1.10.8.20">
    <property type="entry name" value="N-terminal domain of phosphatidylinositol transfer protein sec14p"/>
    <property type="match status" value="1"/>
</dbReference>
<accession>A0ABM0GI76</accession>
<dbReference type="PANTHER" id="PTHR10174:SF130">
    <property type="entry name" value="ALPHA-TOCOPHEROL TRANSFER PROTEIN-LIKE"/>
    <property type="match status" value="1"/>
</dbReference>
<dbReference type="InterPro" id="IPR036273">
    <property type="entry name" value="CRAL/TRIO_N_dom_sf"/>
</dbReference>
<keyword evidence="2" id="KW-1185">Reference proteome</keyword>
<dbReference type="InterPro" id="IPR011074">
    <property type="entry name" value="CRAL/TRIO_N_dom"/>
</dbReference>
<reference evidence="3" key="1">
    <citation type="submission" date="2025-08" db="UniProtKB">
        <authorList>
            <consortium name="RefSeq"/>
        </authorList>
    </citation>
    <scope>IDENTIFICATION</scope>
    <source>
        <tissue evidence="3">Testes</tissue>
    </source>
</reference>
<name>A0ABM0GI76_SACKO</name>
<dbReference type="SUPFAM" id="SSF46938">
    <property type="entry name" value="CRAL/TRIO N-terminal domain"/>
    <property type="match status" value="1"/>
</dbReference>
<evidence type="ECO:0000313" key="3">
    <source>
        <dbReference type="RefSeq" id="XP_002730376.1"/>
    </source>
</evidence>
<dbReference type="SMART" id="SM00516">
    <property type="entry name" value="SEC14"/>
    <property type="match status" value="1"/>
</dbReference>